<dbReference type="EMBL" id="BEHT01000037">
    <property type="protein sequence ID" value="GBC99779.1"/>
    <property type="molecule type" value="Genomic_DNA"/>
</dbReference>
<dbReference type="SUPFAM" id="SSF53300">
    <property type="entry name" value="vWA-like"/>
    <property type="match status" value="1"/>
</dbReference>
<dbReference type="InterPro" id="IPR018698">
    <property type="entry name" value="VWA-like_dom"/>
</dbReference>
<comment type="caution">
    <text evidence="3">The sequence shown here is derived from an EMBL/GenBank/DDBJ whole genome shotgun (WGS) entry which is preliminary data.</text>
</comment>
<dbReference type="Proteomes" id="UP000236173">
    <property type="component" value="Unassembled WGS sequence"/>
</dbReference>
<dbReference type="PANTHER" id="PTHR38730">
    <property type="entry name" value="SLL7028 PROTEIN"/>
    <property type="match status" value="1"/>
</dbReference>
<feature type="domain" description="Putative metallopeptidase" evidence="2">
    <location>
        <begin position="7"/>
        <end position="114"/>
    </location>
</feature>
<evidence type="ECO:0008006" key="5">
    <source>
        <dbReference type="Google" id="ProtNLM"/>
    </source>
</evidence>
<organism evidence="3 4">
    <name type="scientific">Candidatus Fervidibacter japonicus</name>
    <dbReference type="NCBI Taxonomy" id="2035412"/>
    <lineage>
        <taxon>Bacteria</taxon>
        <taxon>Candidatus Fervidibacterota</taxon>
        <taxon>Candidatus Fervidibacter</taxon>
    </lineage>
</organism>
<dbReference type="InterPro" id="IPR036465">
    <property type="entry name" value="vWFA_dom_sf"/>
</dbReference>
<evidence type="ECO:0000313" key="4">
    <source>
        <dbReference type="Proteomes" id="UP000236173"/>
    </source>
</evidence>
<sequence>MTHNEIEQALRMARAYAAEKLPWFAPALYAARLVITDALPFPAGIDEKMRVYFNPQWVAQLRQQTNEQKTIAQLAWIWVHEICHRLREHGERAREKQTEHLLWNIAADLEINDAEWQGLERPSRALLPQLFYLPCGKLAEFYYHELAKLPNFIESLILPVWDEGSGVHGQRREWELPDDEPQAPPLTELEQEVMRRAVAEAIVRHKDRGVIPAGWSRWAEEVLQPKVDWKKLLKRKVRGAITIGIGQRIDYSLARPHRRAETYEPVLPPSLQGDFVPRVVCVVDTSGSIGERELAQALAEVRQVLETLRTPVVVLPCDAVPYEPVKVLTASQLLRLHLRGGGGTDMVAGIEAALRLKPTPDAVIVLTDGYTPFPNQRYQVPVIFGIFAPNGSSAAPKPPMPPWRESDVVVIPLTNP</sequence>
<evidence type="ECO:0000259" key="2">
    <source>
        <dbReference type="Pfam" id="PF13203"/>
    </source>
</evidence>
<protein>
    <recommendedName>
        <fullName evidence="5">VWA-like domain-containing protein</fullName>
    </recommendedName>
</protein>
<name>A0A2H5XF15_9BACT</name>
<dbReference type="Pfam" id="PF09967">
    <property type="entry name" value="DUF2201"/>
    <property type="match status" value="1"/>
</dbReference>
<dbReference type="Gene3D" id="3.40.50.410">
    <property type="entry name" value="von Willebrand factor, type A domain"/>
    <property type="match status" value="1"/>
</dbReference>
<gene>
    <name evidence="3" type="ORF">HRbin17_02310</name>
</gene>
<evidence type="ECO:0000259" key="1">
    <source>
        <dbReference type="Pfam" id="PF09967"/>
    </source>
</evidence>
<proteinExistence type="predicted"/>
<feature type="domain" description="Putative metallopeptidase" evidence="2">
    <location>
        <begin position="167"/>
        <end position="271"/>
    </location>
</feature>
<reference evidence="4" key="1">
    <citation type="submission" date="2017-09" db="EMBL/GenBank/DDBJ databases">
        <title>Metaegenomics of thermophilic ammonia-oxidizing enrichment culture.</title>
        <authorList>
            <person name="Kato S."/>
            <person name="Suzuki K."/>
        </authorList>
    </citation>
    <scope>NUCLEOTIDE SEQUENCE [LARGE SCALE GENOMIC DNA]</scope>
</reference>
<dbReference type="InterPro" id="IPR025154">
    <property type="entry name" value="Put_metallopeptidase_dom"/>
</dbReference>
<feature type="domain" description="VWA-like" evidence="1">
    <location>
        <begin position="279"/>
        <end position="390"/>
    </location>
</feature>
<dbReference type="AlphaFoldDB" id="A0A2H5XF15"/>
<evidence type="ECO:0000313" key="3">
    <source>
        <dbReference type="EMBL" id="GBC99779.1"/>
    </source>
</evidence>
<dbReference type="Pfam" id="PF13203">
    <property type="entry name" value="DUF2201_N"/>
    <property type="match status" value="2"/>
</dbReference>
<dbReference type="CDD" id="cd00198">
    <property type="entry name" value="vWFA"/>
    <property type="match status" value="1"/>
</dbReference>
<accession>A0A2H5XF15</accession>
<dbReference type="PANTHER" id="PTHR38730:SF1">
    <property type="entry name" value="SLL7028 PROTEIN"/>
    <property type="match status" value="1"/>
</dbReference>